<dbReference type="EMBL" id="CP137852">
    <property type="protein sequence ID" value="WPB84244.1"/>
    <property type="molecule type" value="Genomic_DNA"/>
</dbReference>
<dbReference type="Proteomes" id="UP001305521">
    <property type="component" value="Chromosome"/>
</dbReference>
<sequence length="229" mass="25419">MTRQLFELTGTDPARRFSPFCWRSRMALAHKGLEAEIIPWRFTENERLAAHGGKSVPILLDGAATLTDSWDIALHLEQSYPDAPALFQGPPETYRFITAWTDTVLTAGVARLIVSDIVPLLGPKEAAYFTESREKRFGMPLAQVTAGREARLPEFRATLGPLRRTLTQQPFLGGATPDYADYIVFGSFMWARIVSPLPLLAADDAVFAWRDRLLDLYGGLARAVPALEA</sequence>
<dbReference type="SUPFAM" id="SSF52833">
    <property type="entry name" value="Thioredoxin-like"/>
    <property type="match status" value="1"/>
</dbReference>
<evidence type="ECO:0000313" key="3">
    <source>
        <dbReference type="Proteomes" id="UP001305521"/>
    </source>
</evidence>
<proteinExistence type="predicted"/>
<dbReference type="InterPro" id="IPR036249">
    <property type="entry name" value="Thioredoxin-like_sf"/>
</dbReference>
<reference evidence="2 3" key="1">
    <citation type="submission" date="2023-11" db="EMBL/GenBank/DDBJ databases">
        <title>Arctic aerobic anoxygenic photoheterotroph Sediminicoccus rosea KRV36 adapts its photosynthesis to long days of polar summer.</title>
        <authorList>
            <person name="Tomasch J."/>
            <person name="Kopejtka K."/>
            <person name="Bily T."/>
            <person name="Gardiner A.T."/>
            <person name="Gardian Z."/>
            <person name="Shivaramu S."/>
            <person name="Koblizek M."/>
            <person name="Engelhardt F."/>
            <person name="Kaftan D."/>
        </authorList>
    </citation>
    <scope>NUCLEOTIDE SEQUENCE [LARGE SCALE GENOMIC DNA]</scope>
    <source>
        <strain evidence="2 3">R-30</strain>
    </source>
</reference>
<evidence type="ECO:0000313" key="2">
    <source>
        <dbReference type="EMBL" id="WPB84244.1"/>
    </source>
</evidence>
<accession>A0ABZ0PEW0</accession>
<evidence type="ECO:0000259" key="1">
    <source>
        <dbReference type="PROSITE" id="PS50404"/>
    </source>
</evidence>
<dbReference type="InterPro" id="IPR036282">
    <property type="entry name" value="Glutathione-S-Trfase_C_sf"/>
</dbReference>
<dbReference type="Gene3D" id="3.40.30.10">
    <property type="entry name" value="Glutaredoxin"/>
    <property type="match status" value="1"/>
</dbReference>
<feature type="domain" description="GST N-terminal" evidence="1">
    <location>
        <begin position="8"/>
        <end position="84"/>
    </location>
</feature>
<keyword evidence="3" id="KW-1185">Reference proteome</keyword>
<dbReference type="SUPFAM" id="SSF47616">
    <property type="entry name" value="GST C-terminal domain-like"/>
    <property type="match status" value="1"/>
</dbReference>
<dbReference type="Pfam" id="PF13409">
    <property type="entry name" value="GST_N_2"/>
    <property type="match status" value="1"/>
</dbReference>
<dbReference type="InterPro" id="IPR004045">
    <property type="entry name" value="Glutathione_S-Trfase_N"/>
</dbReference>
<gene>
    <name evidence="2" type="ORF">R9Z33_19365</name>
</gene>
<organism evidence="2 3">
    <name type="scientific">Sediminicoccus rosea</name>
    <dbReference type="NCBI Taxonomy" id="1225128"/>
    <lineage>
        <taxon>Bacteria</taxon>
        <taxon>Pseudomonadati</taxon>
        <taxon>Pseudomonadota</taxon>
        <taxon>Alphaproteobacteria</taxon>
        <taxon>Acetobacterales</taxon>
        <taxon>Roseomonadaceae</taxon>
        <taxon>Sediminicoccus</taxon>
    </lineage>
</organism>
<dbReference type="CDD" id="cd03202">
    <property type="entry name" value="GST_C_etherase_LigE"/>
    <property type="match status" value="1"/>
</dbReference>
<dbReference type="PROSITE" id="PS50404">
    <property type="entry name" value="GST_NTER"/>
    <property type="match status" value="1"/>
</dbReference>
<dbReference type="Gene3D" id="1.20.1050.10">
    <property type="match status" value="1"/>
</dbReference>
<name>A0ABZ0PEW0_9PROT</name>
<dbReference type="RefSeq" id="WP_318648200.1">
    <property type="nucleotide sequence ID" value="NZ_CP137852.1"/>
</dbReference>
<protein>
    <submittedName>
        <fullName evidence="2">Glutathione S-transferase family protein</fullName>
    </submittedName>
</protein>
<dbReference type="InterPro" id="IPR054416">
    <property type="entry name" value="GST_UstS-like_C"/>
</dbReference>
<dbReference type="Pfam" id="PF22041">
    <property type="entry name" value="GST_C_7"/>
    <property type="match status" value="1"/>
</dbReference>